<sequence length="51" mass="5881">MKIDWAALHLNPHLMHIAKAFVAYALEKYAPVTAFKASVIEEYWALTKKHI</sequence>
<organism evidence="1 2">
    <name type="scientific">Pseudomonas fluorescens</name>
    <dbReference type="NCBI Taxonomy" id="294"/>
    <lineage>
        <taxon>Bacteria</taxon>
        <taxon>Pseudomonadati</taxon>
        <taxon>Pseudomonadota</taxon>
        <taxon>Gammaproteobacteria</taxon>
        <taxon>Pseudomonadales</taxon>
        <taxon>Pseudomonadaceae</taxon>
        <taxon>Pseudomonas</taxon>
    </lineage>
</organism>
<gene>
    <name evidence="1" type="ORF">PS928_06803</name>
</gene>
<dbReference type="EMBL" id="CABVJF010000060">
    <property type="protein sequence ID" value="VVQ26635.1"/>
    <property type="molecule type" value="Genomic_DNA"/>
</dbReference>
<name>A0A5E7VW76_PSEFL</name>
<proteinExistence type="predicted"/>
<evidence type="ECO:0000313" key="2">
    <source>
        <dbReference type="Proteomes" id="UP000381378"/>
    </source>
</evidence>
<protein>
    <submittedName>
        <fullName evidence="1">Uncharacterized protein</fullName>
    </submittedName>
</protein>
<evidence type="ECO:0000313" key="1">
    <source>
        <dbReference type="EMBL" id="VVQ26635.1"/>
    </source>
</evidence>
<reference evidence="1 2" key="1">
    <citation type="submission" date="2019-09" db="EMBL/GenBank/DDBJ databases">
        <authorList>
            <person name="Chandra G."/>
            <person name="Truman W A."/>
        </authorList>
    </citation>
    <scope>NUCLEOTIDE SEQUENCE [LARGE SCALE GENOMIC DNA]</scope>
    <source>
        <strain evidence="1">PS928</strain>
    </source>
</reference>
<dbReference type="AlphaFoldDB" id="A0A5E7VW76"/>
<dbReference type="Proteomes" id="UP000381378">
    <property type="component" value="Unassembled WGS sequence"/>
</dbReference>
<accession>A0A5E7VW76</accession>